<dbReference type="RefSeq" id="WP_204517097.1">
    <property type="nucleotide sequence ID" value="NZ_BAABIN010000015.1"/>
</dbReference>
<dbReference type="GO" id="GO:0016887">
    <property type="term" value="F:ATP hydrolysis activity"/>
    <property type="evidence" value="ECO:0007669"/>
    <property type="project" value="InterPro"/>
</dbReference>
<dbReference type="PROSITE" id="PS50893">
    <property type="entry name" value="ABC_TRANSPORTER_2"/>
    <property type="match status" value="1"/>
</dbReference>
<keyword evidence="5" id="KW-0547">Nucleotide-binding</keyword>
<dbReference type="InterPro" id="IPR027417">
    <property type="entry name" value="P-loop_NTPase"/>
</dbReference>
<evidence type="ECO:0000256" key="4">
    <source>
        <dbReference type="ARBA" id="ARBA00022475"/>
    </source>
</evidence>
<protein>
    <submittedName>
        <fullName evidence="10">Energy-coupling factor transporter ATP-binding protein EcfA2</fullName>
    </submittedName>
</protein>
<dbReference type="InterPro" id="IPR003439">
    <property type="entry name" value="ABC_transporter-like_ATP-bd"/>
</dbReference>
<comment type="caution">
    <text evidence="10">The sequence shown here is derived from an EMBL/GenBank/DDBJ whole genome shotgun (WGS) entry which is preliminary data.</text>
</comment>
<dbReference type="GO" id="GO:0042626">
    <property type="term" value="F:ATPase-coupled transmembrane transporter activity"/>
    <property type="evidence" value="ECO:0007669"/>
    <property type="project" value="TreeGrafter"/>
</dbReference>
<comment type="similarity">
    <text evidence="2">Belongs to the ABC transporter superfamily.</text>
</comment>
<name>A0A938Y1D5_9BACL</name>
<dbReference type="InterPro" id="IPR015856">
    <property type="entry name" value="ABC_transpr_CbiO/EcfA_su"/>
</dbReference>
<evidence type="ECO:0000256" key="3">
    <source>
        <dbReference type="ARBA" id="ARBA00022448"/>
    </source>
</evidence>
<dbReference type="Gene3D" id="3.40.50.300">
    <property type="entry name" value="P-loop containing nucleotide triphosphate hydrolases"/>
    <property type="match status" value="1"/>
</dbReference>
<keyword evidence="4" id="KW-1003">Cell membrane</keyword>
<organism evidence="10 11">
    <name type="scientific">Brevibacillus fulvus</name>
    <dbReference type="NCBI Taxonomy" id="1125967"/>
    <lineage>
        <taxon>Bacteria</taxon>
        <taxon>Bacillati</taxon>
        <taxon>Bacillota</taxon>
        <taxon>Bacilli</taxon>
        <taxon>Bacillales</taxon>
        <taxon>Paenibacillaceae</taxon>
        <taxon>Brevibacillus</taxon>
    </lineage>
</organism>
<dbReference type="SUPFAM" id="SSF52540">
    <property type="entry name" value="P-loop containing nucleoside triphosphate hydrolases"/>
    <property type="match status" value="1"/>
</dbReference>
<dbReference type="CDD" id="cd03225">
    <property type="entry name" value="ABC_cobalt_CbiO_domain1"/>
    <property type="match status" value="1"/>
</dbReference>
<evidence type="ECO:0000256" key="8">
    <source>
        <dbReference type="ARBA" id="ARBA00023136"/>
    </source>
</evidence>
<dbReference type="SMART" id="SM00382">
    <property type="entry name" value="AAA"/>
    <property type="match status" value="1"/>
</dbReference>
<dbReference type="FunFam" id="3.40.50.300:FF:000224">
    <property type="entry name" value="Energy-coupling factor transporter ATP-binding protein EcfA"/>
    <property type="match status" value="1"/>
</dbReference>
<keyword evidence="6 10" id="KW-0067">ATP-binding</keyword>
<dbReference type="Proteomes" id="UP000717624">
    <property type="component" value="Unassembled WGS sequence"/>
</dbReference>
<dbReference type="Pfam" id="PF00005">
    <property type="entry name" value="ABC_tran"/>
    <property type="match status" value="1"/>
</dbReference>
<evidence type="ECO:0000256" key="6">
    <source>
        <dbReference type="ARBA" id="ARBA00022840"/>
    </source>
</evidence>
<gene>
    <name evidence="10" type="ORF">JOD01_000973</name>
</gene>
<keyword evidence="11" id="KW-1185">Reference proteome</keyword>
<evidence type="ECO:0000256" key="1">
    <source>
        <dbReference type="ARBA" id="ARBA00004202"/>
    </source>
</evidence>
<sequence>MTGQPILSLSDVSWSYEEGQAPVLRQLHLQLQAGEAVGVVGRSGSGKTTLLLTLAGLIPANYAGSFAGQRLAAGEIGIVFQDPETQFIGLTVEEEIAFSLENKGYSDQQIERRIEEVLQLVGLQGFEARSPFELSGGEKQRVAIASALAVSPQILILDEPTSELDPKGAAEVFQLLHRLRREEKMTIVVSSHATEELARFCDRVVLLSEGDLRLDLPTASFFQQIGLLEQEGIFVPDMIKLHHWLTEQGQLQAEPTSLTVEEMIAAFQRMEEQRRGRHERLNHSL</sequence>
<keyword evidence="7" id="KW-1278">Translocase</keyword>
<evidence type="ECO:0000259" key="9">
    <source>
        <dbReference type="PROSITE" id="PS50893"/>
    </source>
</evidence>
<keyword evidence="3" id="KW-0813">Transport</keyword>
<comment type="subcellular location">
    <subcellularLocation>
        <location evidence="1">Cell membrane</location>
        <topology evidence="1">Peripheral membrane protein</topology>
    </subcellularLocation>
</comment>
<evidence type="ECO:0000313" key="10">
    <source>
        <dbReference type="EMBL" id="MBM7589375.1"/>
    </source>
</evidence>
<accession>A0A938Y1D5</accession>
<dbReference type="PROSITE" id="PS00211">
    <property type="entry name" value="ABC_TRANSPORTER_1"/>
    <property type="match status" value="1"/>
</dbReference>
<evidence type="ECO:0000313" key="11">
    <source>
        <dbReference type="Proteomes" id="UP000717624"/>
    </source>
</evidence>
<dbReference type="InterPro" id="IPR017871">
    <property type="entry name" value="ABC_transporter-like_CS"/>
</dbReference>
<dbReference type="InterPro" id="IPR050095">
    <property type="entry name" value="ECF_ABC_transporter_ATP-bd"/>
</dbReference>
<proteinExistence type="inferred from homology"/>
<feature type="domain" description="ABC transporter" evidence="9">
    <location>
        <begin position="7"/>
        <end position="234"/>
    </location>
</feature>
<evidence type="ECO:0000256" key="5">
    <source>
        <dbReference type="ARBA" id="ARBA00022741"/>
    </source>
</evidence>
<dbReference type="GO" id="GO:0005524">
    <property type="term" value="F:ATP binding"/>
    <property type="evidence" value="ECO:0007669"/>
    <property type="project" value="UniProtKB-KW"/>
</dbReference>
<dbReference type="GO" id="GO:0015087">
    <property type="term" value="F:cobalt ion transmembrane transporter activity"/>
    <property type="evidence" value="ECO:0007669"/>
    <property type="project" value="UniProtKB-ARBA"/>
</dbReference>
<evidence type="ECO:0000256" key="7">
    <source>
        <dbReference type="ARBA" id="ARBA00022967"/>
    </source>
</evidence>
<evidence type="ECO:0000256" key="2">
    <source>
        <dbReference type="ARBA" id="ARBA00005417"/>
    </source>
</evidence>
<dbReference type="PANTHER" id="PTHR43553">
    <property type="entry name" value="HEAVY METAL TRANSPORTER"/>
    <property type="match status" value="1"/>
</dbReference>
<dbReference type="EMBL" id="JAFBEB010000002">
    <property type="protein sequence ID" value="MBM7589375.1"/>
    <property type="molecule type" value="Genomic_DNA"/>
</dbReference>
<reference evidence="10" key="1">
    <citation type="submission" date="2021-01" db="EMBL/GenBank/DDBJ databases">
        <title>Genomic Encyclopedia of Type Strains, Phase IV (KMG-IV): sequencing the most valuable type-strain genomes for metagenomic binning, comparative biology and taxonomic classification.</title>
        <authorList>
            <person name="Goeker M."/>
        </authorList>
    </citation>
    <scope>NUCLEOTIDE SEQUENCE</scope>
    <source>
        <strain evidence="10">DSM 25523</strain>
    </source>
</reference>
<dbReference type="GO" id="GO:0043190">
    <property type="term" value="C:ATP-binding cassette (ABC) transporter complex"/>
    <property type="evidence" value="ECO:0007669"/>
    <property type="project" value="TreeGrafter"/>
</dbReference>
<dbReference type="InterPro" id="IPR003593">
    <property type="entry name" value="AAA+_ATPase"/>
</dbReference>
<dbReference type="AlphaFoldDB" id="A0A938Y1D5"/>
<keyword evidence="8" id="KW-0472">Membrane</keyword>